<keyword evidence="3" id="KW-1185">Reference proteome</keyword>
<dbReference type="InterPro" id="IPR036366">
    <property type="entry name" value="PGBDSf"/>
</dbReference>
<sequence>MVLKHGAKGQDVRKVQRRLLEKGYRLGVDGDFGPRTEAVVKQFQKDKRLSADGVFGRQTYQVLFA</sequence>
<gene>
    <name evidence="2" type="ORF">BC008_06690</name>
</gene>
<dbReference type="AlphaFoldDB" id="A0A0V8A024"/>
<organism evidence="2 3">
    <name type="scientific">Mastigocoleus testarum BC008</name>
    <dbReference type="NCBI Taxonomy" id="371196"/>
    <lineage>
        <taxon>Bacteria</taxon>
        <taxon>Bacillati</taxon>
        <taxon>Cyanobacteriota</taxon>
        <taxon>Cyanophyceae</taxon>
        <taxon>Nostocales</taxon>
        <taxon>Hapalosiphonaceae</taxon>
        <taxon>Mastigocoleus</taxon>
    </lineage>
</organism>
<proteinExistence type="predicted"/>
<comment type="caution">
    <text evidence="2">The sequence shown here is derived from an EMBL/GenBank/DDBJ whole genome shotgun (WGS) entry which is preliminary data.</text>
</comment>
<dbReference type="Proteomes" id="UP000053372">
    <property type="component" value="Unassembled WGS sequence"/>
</dbReference>
<reference evidence="2 3" key="1">
    <citation type="journal article" date="2015" name="Genome Announc.">
        <title>Draft Genome of the Euendolithic (true boring) Cyanobacterium Mastigocoleus testarum strain BC008.</title>
        <authorList>
            <person name="Guida B.S."/>
            <person name="Garcia-Pichel F."/>
        </authorList>
    </citation>
    <scope>NUCLEOTIDE SEQUENCE [LARGE SCALE GENOMIC DNA]</scope>
    <source>
        <strain evidence="2 3">BC008</strain>
    </source>
</reference>
<feature type="domain" description="Peptidoglycan binding-like" evidence="1">
    <location>
        <begin position="9"/>
        <end position="63"/>
    </location>
</feature>
<accession>A0A0V8A024</accession>
<dbReference type="Gene3D" id="1.10.101.10">
    <property type="entry name" value="PGBD-like superfamily/PGBD"/>
    <property type="match status" value="1"/>
</dbReference>
<dbReference type="EMBL" id="LMTZ01000003">
    <property type="protein sequence ID" value="KST70147.1"/>
    <property type="molecule type" value="Genomic_DNA"/>
</dbReference>
<dbReference type="Pfam" id="PF01471">
    <property type="entry name" value="PG_binding_1"/>
    <property type="match status" value="1"/>
</dbReference>
<dbReference type="InterPro" id="IPR036365">
    <property type="entry name" value="PGBD-like_sf"/>
</dbReference>
<dbReference type="SUPFAM" id="SSF47090">
    <property type="entry name" value="PGBD-like"/>
    <property type="match status" value="1"/>
</dbReference>
<name>A0A0V8A024_9CYAN</name>
<evidence type="ECO:0000313" key="2">
    <source>
        <dbReference type="EMBL" id="KST70147.1"/>
    </source>
</evidence>
<dbReference type="InterPro" id="IPR002477">
    <property type="entry name" value="Peptidoglycan-bd-like"/>
</dbReference>
<evidence type="ECO:0000259" key="1">
    <source>
        <dbReference type="Pfam" id="PF01471"/>
    </source>
</evidence>
<protein>
    <recommendedName>
        <fullName evidence="1">Peptidoglycan binding-like domain-containing protein</fullName>
    </recommendedName>
</protein>
<evidence type="ECO:0000313" key="3">
    <source>
        <dbReference type="Proteomes" id="UP000053372"/>
    </source>
</evidence>